<keyword evidence="6" id="KW-0805">Transcription regulation</keyword>
<dbReference type="OrthoDB" id="425114at2759"/>
<evidence type="ECO:0000256" key="7">
    <source>
        <dbReference type="ARBA" id="ARBA00023125"/>
    </source>
</evidence>
<keyword evidence="5" id="KW-0663">Pyridoxal phosphate</keyword>
<keyword evidence="8" id="KW-0804">Transcription</keyword>
<dbReference type="SUPFAM" id="SSF101941">
    <property type="entry name" value="NAC domain"/>
    <property type="match status" value="1"/>
</dbReference>
<keyword evidence="9" id="KW-0539">Nucleus</keyword>
<dbReference type="InterPro" id="IPR015422">
    <property type="entry name" value="PyrdxlP-dep_Trfase_small"/>
</dbReference>
<dbReference type="Gene3D" id="3.40.640.10">
    <property type="entry name" value="Type I PLP-dependent aspartate aminotransferase-like (Major domain)"/>
    <property type="match status" value="1"/>
</dbReference>
<dbReference type="InterPro" id="IPR015421">
    <property type="entry name" value="PyrdxlP-dep_Trfase_major"/>
</dbReference>
<gene>
    <name evidence="11" type="ORF">OLEA9_A091956</name>
</gene>
<comment type="similarity">
    <text evidence="2">Belongs to the class-III pyridoxal-phosphate-dependent aminotransferase family.</text>
</comment>
<dbReference type="CDD" id="cd03109">
    <property type="entry name" value="DTBS"/>
    <property type="match status" value="1"/>
</dbReference>
<dbReference type="Pfam" id="PF00202">
    <property type="entry name" value="Aminotran_3"/>
    <property type="match status" value="2"/>
</dbReference>
<sequence length="1138" mass="127465">MLSTTTLFLVPICRHGIFKHHLRRLHSKPVVEYPLTHPIYTIWASNTSLGKTLVSAGLSISFLSSTHPKKFIYLKPVQTGFPDDSDSRFVYRKFYEFLAYKPLPFSVSASNHVLKVSVPAAKSLLGFVDGIGKGENIGIQNAKEGKFFDGFENVGLYEERKLQGSEIGADEFGNSELVCKTMHGWKEAVSPHLAAEREGAFVGDNELLDTLKRCIGSALGGKWCDKGELDAMCVIETAGGVASPGPSGSPQCDLYRPFRLPAILVGDGRLGGISGTISAYESLKLRGYDVAAIIFEDHGLMNEVPLLSYFRKRVPVLVLPPVPQDMSDDLINWFDKSQTVFTSLKEIMFSSFIERMHRLHDMPKKACNILWWPFTQHKFVPQENVTVIDSRCGENLAVHKIQSFDLISQQFDACASWWTQGPDAIMQIELARDMGYAAARYGHVMFPENVYEPALELAELLLEGVGKEWASRVYFSDNGSTAIEIALKMAFRKFLFDNKGLLDLTNGGMDEKCVDLKVLALRGSYHGDTLGAMEAQAPSPYTGFLQQPWYKGRGLFLDPPTVCMQNGLWKLCLPENMQTEKFEMEYVSFSSRDEIFKSNRDGSSLAGCYRSFISQVLLHRDSSGFSHIGALIIEPVIQGAGGMQMVDPLFQRVLVRECRSLKVPVIFDEVFTGFWRLGAESAAELLCCQPDISCFAKLMTGGIIPLAATLASDAVFKAFIGDSKLKALLHGHSYSAHAMGCMAAAKSIKWFKDRTTNINLMAESRLLQELWDSELVCRISLHPAVHRVVALGTLCAIELEAEGSNVGYASMYASSLVKKLREDGIHMRPLGNVIYVMCGPCTSTHEFSQVNSSAMYRRPHLPLKHPRSKSESTPSFGDQNHISGMIISWRGQREIPTRAAKIGFWKATGADKTIEHNGKVVGCKKTLVFFKDKSPDGKTSWIMHEYKANDLPPRKQKNEDDMKLDDWVLCRIYSNIRNPKGRKHVSNGALQQDFQAFNKIELMEMPNFYLHIGDYNMEDFNYDFSDDYANCLHDPQGSNFQSISLNLDTGTYITNPVPIFAMPPNSFIGGYDYGQYSIENPQKLIGRRYQDVFKLSMMDPNGFHDFTHCQVLTGQYQENKYGIPTTRGEQQWNFIDGQ</sequence>
<keyword evidence="3 11" id="KW-0032">Aminotransferase</keyword>
<feature type="domain" description="NAC" evidence="10">
    <location>
        <begin position="821"/>
        <end position="975"/>
    </location>
</feature>
<evidence type="ECO:0000256" key="2">
    <source>
        <dbReference type="ARBA" id="ARBA00008954"/>
    </source>
</evidence>
<dbReference type="InterPro" id="IPR015424">
    <property type="entry name" value="PyrdxlP-dep_Trfase"/>
</dbReference>
<dbReference type="InterPro" id="IPR036093">
    <property type="entry name" value="NAC_dom_sf"/>
</dbReference>
<evidence type="ECO:0000259" key="10">
    <source>
        <dbReference type="PROSITE" id="PS51005"/>
    </source>
</evidence>
<keyword evidence="12" id="KW-1185">Reference proteome</keyword>
<keyword evidence="7" id="KW-0238">DNA-binding</keyword>
<dbReference type="PROSITE" id="PS51005">
    <property type="entry name" value="NAC"/>
    <property type="match status" value="1"/>
</dbReference>
<evidence type="ECO:0000256" key="9">
    <source>
        <dbReference type="ARBA" id="ARBA00023242"/>
    </source>
</evidence>
<dbReference type="AlphaFoldDB" id="A0A8S0Q8R9"/>
<evidence type="ECO:0000256" key="5">
    <source>
        <dbReference type="ARBA" id="ARBA00022898"/>
    </source>
</evidence>
<dbReference type="Gramene" id="OE9A091956T2">
    <property type="protein sequence ID" value="OE9A091956C2"/>
    <property type="gene ID" value="OE9A091956"/>
</dbReference>
<dbReference type="GO" id="GO:0004141">
    <property type="term" value="F:dethiobiotin synthase activity"/>
    <property type="evidence" value="ECO:0007669"/>
    <property type="project" value="EnsemblPlants"/>
</dbReference>
<dbReference type="GO" id="GO:0005759">
    <property type="term" value="C:mitochondrial matrix"/>
    <property type="evidence" value="ECO:0007669"/>
    <property type="project" value="EnsemblPlants"/>
</dbReference>
<organism evidence="11 12">
    <name type="scientific">Olea europaea subsp. europaea</name>
    <dbReference type="NCBI Taxonomy" id="158383"/>
    <lineage>
        <taxon>Eukaryota</taxon>
        <taxon>Viridiplantae</taxon>
        <taxon>Streptophyta</taxon>
        <taxon>Embryophyta</taxon>
        <taxon>Tracheophyta</taxon>
        <taxon>Spermatophyta</taxon>
        <taxon>Magnoliopsida</taxon>
        <taxon>eudicotyledons</taxon>
        <taxon>Gunneridae</taxon>
        <taxon>Pentapetalae</taxon>
        <taxon>asterids</taxon>
        <taxon>lamiids</taxon>
        <taxon>Lamiales</taxon>
        <taxon>Oleaceae</taxon>
        <taxon>Oleeae</taxon>
        <taxon>Olea</taxon>
    </lineage>
</organism>
<dbReference type="Gene3D" id="3.40.50.300">
    <property type="entry name" value="P-loop containing nucleotide triphosphate hydrolases"/>
    <property type="match status" value="1"/>
</dbReference>
<reference evidence="11 12" key="1">
    <citation type="submission" date="2019-12" db="EMBL/GenBank/DDBJ databases">
        <authorList>
            <person name="Alioto T."/>
            <person name="Alioto T."/>
            <person name="Gomez Garrido J."/>
        </authorList>
    </citation>
    <scope>NUCLEOTIDE SEQUENCE [LARGE SCALE GENOMIC DNA]</scope>
</reference>
<evidence type="ECO:0000313" key="12">
    <source>
        <dbReference type="Proteomes" id="UP000594638"/>
    </source>
</evidence>
<evidence type="ECO:0000256" key="1">
    <source>
        <dbReference type="ARBA" id="ARBA00004173"/>
    </source>
</evidence>
<dbReference type="GO" id="GO:0006355">
    <property type="term" value="P:regulation of DNA-templated transcription"/>
    <property type="evidence" value="ECO:0007669"/>
    <property type="project" value="InterPro"/>
</dbReference>
<dbReference type="SUPFAM" id="SSF52540">
    <property type="entry name" value="P-loop containing nucleoside triphosphate hydrolases"/>
    <property type="match status" value="1"/>
</dbReference>
<dbReference type="GO" id="GO:0042803">
    <property type="term" value="F:protein homodimerization activity"/>
    <property type="evidence" value="ECO:0007669"/>
    <property type="project" value="EnsemblPlants"/>
</dbReference>
<comment type="subcellular location">
    <subcellularLocation>
        <location evidence="1">Mitochondrion</location>
    </subcellularLocation>
</comment>
<dbReference type="InterPro" id="IPR027417">
    <property type="entry name" value="P-loop_NTPase"/>
</dbReference>
<dbReference type="InterPro" id="IPR049704">
    <property type="entry name" value="Aminotrans_3_PPA_site"/>
</dbReference>
<protein>
    <submittedName>
        <fullName evidence="11">Bifunctional dethiobiotin synthetase 7,8-diamino-pelargonic acid aminotransferase, mitochondrial</fullName>
    </submittedName>
</protein>
<proteinExistence type="inferred from homology"/>
<dbReference type="SUPFAM" id="SSF53383">
    <property type="entry name" value="PLP-dependent transferases"/>
    <property type="match status" value="1"/>
</dbReference>
<dbReference type="GO" id="GO:0030170">
    <property type="term" value="F:pyridoxal phosphate binding"/>
    <property type="evidence" value="ECO:0007669"/>
    <property type="project" value="InterPro"/>
</dbReference>
<dbReference type="Gene3D" id="3.90.1150.10">
    <property type="entry name" value="Aspartate Aminotransferase, domain 1"/>
    <property type="match status" value="2"/>
</dbReference>
<dbReference type="PANTHER" id="PTHR42684:SF3">
    <property type="entry name" value="ADENOSYLMETHIONINE-8-AMINO-7-OXONONANOATE AMINOTRANSFERASE"/>
    <property type="match status" value="1"/>
</dbReference>
<dbReference type="FunFam" id="3.40.640.10:FF:000088">
    <property type="entry name" value="Bifunctional dethiobiotin synthetase/7,8-diamino-pelargonic acid aminotransferase"/>
    <property type="match status" value="1"/>
</dbReference>
<comment type="caution">
    <text evidence="11">The sequence shown here is derived from an EMBL/GenBank/DDBJ whole genome shotgun (WGS) entry which is preliminary data.</text>
</comment>
<dbReference type="Pfam" id="PF02365">
    <property type="entry name" value="NAM"/>
    <property type="match status" value="1"/>
</dbReference>
<dbReference type="PANTHER" id="PTHR42684">
    <property type="entry name" value="ADENOSYLMETHIONINE-8-AMINO-7-OXONONANOATE AMINOTRANSFERASE"/>
    <property type="match status" value="1"/>
</dbReference>
<evidence type="ECO:0000256" key="3">
    <source>
        <dbReference type="ARBA" id="ARBA00022576"/>
    </source>
</evidence>
<evidence type="ECO:0000313" key="11">
    <source>
        <dbReference type="EMBL" id="CAA2961089.1"/>
    </source>
</evidence>
<dbReference type="InterPro" id="IPR003441">
    <property type="entry name" value="NAC-dom"/>
</dbReference>
<dbReference type="GO" id="GO:0003677">
    <property type="term" value="F:DNA binding"/>
    <property type="evidence" value="ECO:0007669"/>
    <property type="project" value="UniProtKB-KW"/>
</dbReference>
<dbReference type="PROSITE" id="PS00600">
    <property type="entry name" value="AA_TRANSFER_CLASS_3"/>
    <property type="match status" value="1"/>
</dbReference>
<accession>A0A8S0Q8R9</accession>
<dbReference type="Proteomes" id="UP000594638">
    <property type="component" value="Unassembled WGS sequence"/>
</dbReference>
<evidence type="ECO:0000256" key="4">
    <source>
        <dbReference type="ARBA" id="ARBA00022679"/>
    </source>
</evidence>
<keyword evidence="4" id="KW-0808">Transferase</keyword>
<evidence type="ECO:0000256" key="6">
    <source>
        <dbReference type="ARBA" id="ARBA00023015"/>
    </source>
</evidence>
<dbReference type="GO" id="GO:0004015">
    <property type="term" value="F:adenosylmethionine-8-amino-7-oxononanoate transaminase activity"/>
    <property type="evidence" value="ECO:0007669"/>
    <property type="project" value="EnsemblPlants"/>
</dbReference>
<name>A0A8S0Q8R9_OLEEU</name>
<dbReference type="InterPro" id="IPR005814">
    <property type="entry name" value="Aminotrans_3"/>
</dbReference>
<dbReference type="GO" id="GO:0009102">
    <property type="term" value="P:biotin biosynthetic process"/>
    <property type="evidence" value="ECO:0007669"/>
    <property type="project" value="EnsemblPlants"/>
</dbReference>
<evidence type="ECO:0000256" key="8">
    <source>
        <dbReference type="ARBA" id="ARBA00023163"/>
    </source>
</evidence>
<dbReference type="EMBL" id="CACTIH010000496">
    <property type="protein sequence ID" value="CAA2961089.1"/>
    <property type="molecule type" value="Genomic_DNA"/>
</dbReference>
<dbReference type="Gene3D" id="2.170.150.80">
    <property type="entry name" value="NAC domain"/>
    <property type="match status" value="1"/>
</dbReference>